<evidence type="ECO:0000313" key="12">
    <source>
        <dbReference type="EMBL" id="EPQ55598.1"/>
    </source>
</evidence>
<dbReference type="eggNOG" id="ENOG502S44N">
    <property type="taxonomic scope" value="Eukaryota"/>
</dbReference>
<evidence type="ECO:0000256" key="11">
    <source>
        <dbReference type="SAM" id="Phobius"/>
    </source>
</evidence>
<organism evidence="12 13">
    <name type="scientific">Gloeophyllum trabeum (strain ATCC 11539 / FP-39264 / Madison 617)</name>
    <name type="common">Brown rot fungus</name>
    <dbReference type="NCBI Taxonomy" id="670483"/>
    <lineage>
        <taxon>Eukaryota</taxon>
        <taxon>Fungi</taxon>
        <taxon>Dikarya</taxon>
        <taxon>Basidiomycota</taxon>
        <taxon>Agaricomycotina</taxon>
        <taxon>Agaricomycetes</taxon>
        <taxon>Gloeophyllales</taxon>
        <taxon>Gloeophyllaceae</taxon>
        <taxon>Gloeophyllum</taxon>
    </lineage>
</organism>
<dbReference type="PRINTS" id="PR00899">
    <property type="entry name" value="GPCRSTE3"/>
</dbReference>
<keyword evidence="8" id="KW-0675">Receptor</keyword>
<dbReference type="InterPro" id="IPR001499">
    <property type="entry name" value="GPCR_STE3"/>
</dbReference>
<evidence type="ECO:0000256" key="4">
    <source>
        <dbReference type="ARBA" id="ARBA00022692"/>
    </source>
</evidence>
<keyword evidence="9" id="KW-0807">Transducer</keyword>
<dbReference type="EMBL" id="KB469301">
    <property type="protein sequence ID" value="EPQ55598.1"/>
    <property type="molecule type" value="Genomic_DNA"/>
</dbReference>
<dbReference type="InterPro" id="IPR000481">
    <property type="entry name" value="GPCR_Pheromne_B_alpha_rcpt"/>
</dbReference>
<dbReference type="PRINTS" id="PR00901">
    <property type="entry name" value="PHEROMONEBAR"/>
</dbReference>
<dbReference type="OrthoDB" id="2874149at2759"/>
<keyword evidence="6" id="KW-0297">G-protein coupled receptor</keyword>
<dbReference type="GO" id="GO:0004934">
    <property type="term" value="F:mating-type alpha-factor pheromone receptor activity"/>
    <property type="evidence" value="ECO:0007669"/>
    <property type="project" value="InterPro"/>
</dbReference>
<reference evidence="12 13" key="1">
    <citation type="journal article" date="2012" name="Science">
        <title>The Paleozoic origin of enzymatic lignin decomposition reconstructed from 31 fungal genomes.</title>
        <authorList>
            <person name="Floudas D."/>
            <person name="Binder M."/>
            <person name="Riley R."/>
            <person name="Barry K."/>
            <person name="Blanchette R.A."/>
            <person name="Henrissat B."/>
            <person name="Martinez A.T."/>
            <person name="Otillar R."/>
            <person name="Spatafora J.W."/>
            <person name="Yadav J.S."/>
            <person name="Aerts A."/>
            <person name="Benoit I."/>
            <person name="Boyd A."/>
            <person name="Carlson A."/>
            <person name="Copeland A."/>
            <person name="Coutinho P.M."/>
            <person name="de Vries R.P."/>
            <person name="Ferreira P."/>
            <person name="Findley K."/>
            <person name="Foster B."/>
            <person name="Gaskell J."/>
            <person name="Glotzer D."/>
            <person name="Gorecki P."/>
            <person name="Heitman J."/>
            <person name="Hesse C."/>
            <person name="Hori C."/>
            <person name="Igarashi K."/>
            <person name="Jurgens J.A."/>
            <person name="Kallen N."/>
            <person name="Kersten P."/>
            <person name="Kohler A."/>
            <person name="Kuees U."/>
            <person name="Kumar T.K.A."/>
            <person name="Kuo A."/>
            <person name="LaButti K."/>
            <person name="Larrondo L.F."/>
            <person name="Lindquist E."/>
            <person name="Ling A."/>
            <person name="Lombard V."/>
            <person name="Lucas S."/>
            <person name="Lundell T."/>
            <person name="Martin R."/>
            <person name="McLaughlin D.J."/>
            <person name="Morgenstern I."/>
            <person name="Morin E."/>
            <person name="Murat C."/>
            <person name="Nagy L.G."/>
            <person name="Nolan M."/>
            <person name="Ohm R.A."/>
            <person name="Patyshakuliyeva A."/>
            <person name="Rokas A."/>
            <person name="Ruiz-Duenas F.J."/>
            <person name="Sabat G."/>
            <person name="Salamov A."/>
            <person name="Samejima M."/>
            <person name="Schmutz J."/>
            <person name="Slot J.C."/>
            <person name="St John F."/>
            <person name="Stenlid J."/>
            <person name="Sun H."/>
            <person name="Sun S."/>
            <person name="Syed K."/>
            <person name="Tsang A."/>
            <person name="Wiebenga A."/>
            <person name="Young D."/>
            <person name="Pisabarro A."/>
            <person name="Eastwood D.C."/>
            <person name="Martin F."/>
            <person name="Cullen D."/>
            <person name="Grigoriev I.V."/>
            <person name="Hibbett D.S."/>
        </authorList>
    </citation>
    <scope>NUCLEOTIDE SEQUENCE [LARGE SCALE GENOMIC DNA]</scope>
    <source>
        <strain evidence="12 13">ATCC 11539</strain>
    </source>
</reference>
<name>S7Q825_GLOTA</name>
<feature type="transmembrane region" description="Helical" evidence="11">
    <location>
        <begin position="274"/>
        <end position="292"/>
    </location>
</feature>
<dbReference type="GO" id="GO:0000750">
    <property type="term" value="P:pheromone-dependent signal transduction involved in conjugation with cellular fusion"/>
    <property type="evidence" value="ECO:0007669"/>
    <property type="project" value="TreeGrafter"/>
</dbReference>
<keyword evidence="5 11" id="KW-1133">Transmembrane helix</keyword>
<dbReference type="PANTHER" id="PTHR28097:SF1">
    <property type="entry name" value="PHEROMONE A FACTOR RECEPTOR"/>
    <property type="match status" value="1"/>
</dbReference>
<evidence type="ECO:0000256" key="2">
    <source>
        <dbReference type="ARBA" id="ARBA00011085"/>
    </source>
</evidence>
<keyword evidence="13" id="KW-1185">Reference proteome</keyword>
<feature type="transmembrane region" description="Helical" evidence="11">
    <location>
        <begin position="206"/>
        <end position="229"/>
    </location>
</feature>
<keyword evidence="7 11" id="KW-0472">Membrane</keyword>
<dbReference type="HOGENOM" id="CLU_027592_0_1_1"/>
<dbReference type="RefSeq" id="XP_007865673.1">
    <property type="nucleotide sequence ID" value="XM_007867482.1"/>
</dbReference>
<keyword evidence="4 11" id="KW-0812">Transmembrane</keyword>
<evidence type="ECO:0000256" key="7">
    <source>
        <dbReference type="ARBA" id="ARBA00023136"/>
    </source>
</evidence>
<keyword evidence="3" id="KW-0589">Pheromone response</keyword>
<dbReference type="GeneID" id="19301799"/>
<evidence type="ECO:0000256" key="9">
    <source>
        <dbReference type="ARBA" id="ARBA00023224"/>
    </source>
</evidence>
<proteinExistence type="inferred from homology"/>
<evidence type="ECO:0000256" key="3">
    <source>
        <dbReference type="ARBA" id="ARBA00022507"/>
    </source>
</evidence>
<feature type="region of interest" description="Disordered" evidence="10">
    <location>
        <begin position="381"/>
        <end position="405"/>
    </location>
</feature>
<dbReference type="OMA" id="CDISTRF"/>
<dbReference type="GO" id="GO:0005886">
    <property type="term" value="C:plasma membrane"/>
    <property type="evidence" value="ECO:0007669"/>
    <property type="project" value="TreeGrafter"/>
</dbReference>
<evidence type="ECO:0000256" key="1">
    <source>
        <dbReference type="ARBA" id="ARBA00004141"/>
    </source>
</evidence>
<evidence type="ECO:0000256" key="10">
    <source>
        <dbReference type="SAM" id="MobiDB-lite"/>
    </source>
</evidence>
<evidence type="ECO:0000256" key="5">
    <source>
        <dbReference type="ARBA" id="ARBA00022989"/>
    </source>
</evidence>
<gene>
    <name evidence="12" type="ORF">GLOTRDRAFT_128821</name>
</gene>
<comment type="similarity">
    <text evidence="2">Belongs to the G-protein coupled receptor 4 family.</text>
</comment>
<feature type="transmembrane region" description="Helical" evidence="11">
    <location>
        <begin position="36"/>
        <end position="55"/>
    </location>
</feature>
<sequence length="446" mass="50559">MLTDVPNSVFSAFSFIGFVLVLIPFYWHLEAWNTGTCLYMGWTAIQCLNLFINSVVWNNNAINWAPVWCDISSRIYIGSSVAILAASLCINRRLYHISKVEAVVVTRQEKRRGVMIDLAIGLGIPFLQMILSYIVQGHRFDIFEDIGCEPFIYNTWPAYPLSKVWPLAIAMVSAVYSALSIRQFVKRKTEFSKFLSPHTNLTSSRYFRLMALAGVEVLCGIPLSIYTIYLNVTSFPVQPWISWEDTHFNFSKVDQVPAVIWRSNPVLQASLESSRWFTVICAFIFFAFFGFADEALKHYRRLYVFVAKCLGYESVSESKAPGSSVWKTKPGPVNVRGPLNITLPLHLNTHRRPQRDSDLSFSDRLDSVIILGDIDSFMDGHESKTDRPFSGQRAVMPSSAEPHPSEALELQWPDDHFIHVSSVPRHDLDAPLSVRPSPHISTIDIV</sequence>
<accession>S7Q825</accession>
<feature type="transmembrane region" description="Helical" evidence="11">
    <location>
        <begin position="164"/>
        <end position="185"/>
    </location>
</feature>
<comment type="subcellular location">
    <subcellularLocation>
        <location evidence="1">Membrane</location>
        <topology evidence="1">Multi-pass membrane protein</topology>
    </subcellularLocation>
</comment>
<dbReference type="Pfam" id="PF02076">
    <property type="entry name" value="STE3"/>
    <property type="match status" value="1"/>
</dbReference>
<dbReference type="PANTHER" id="PTHR28097">
    <property type="entry name" value="PHEROMONE A FACTOR RECEPTOR"/>
    <property type="match status" value="1"/>
</dbReference>
<feature type="transmembrane region" description="Helical" evidence="11">
    <location>
        <begin position="114"/>
        <end position="135"/>
    </location>
</feature>
<dbReference type="AlphaFoldDB" id="S7Q825"/>
<evidence type="ECO:0000313" key="13">
    <source>
        <dbReference type="Proteomes" id="UP000030669"/>
    </source>
</evidence>
<evidence type="ECO:0000256" key="8">
    <source>
        <dbReference type="ARBA" id="ARBA00023170"/>
    </source>
</evidence>
<protein>
    <submittedName>
        <fullName evidence="12">STE3-domain-containing protein</fullName>
    </submittedName>
</protein>
<dbReference type="Proteomes" id="UP000030669">
    <property type="component" value="Unassembled WGS sequence"/>
</dbReference>
<evidence type="ECO:0000256" key="6">
    <source>
        <dbReference type="ARBA" id="ARBA00023040"/>
    </source>
</evidence>
<dbReference type="KEGG" id="gtr:GLOTRDRAFT_128821"/>
<feature type="transmembrane region" description="Helical" evidence="11">
    <location>
        <begin position="12"/>
        <end position="29"/>
    </location>
</feature>
<dbReference type="STRING" id="670483.S7Q825"/>
<dbReference type="CDD" id="cd14966">
    <property type="entry name" value="7tmD_STE3"/>
    <property type="match status" value="1"/>
</dbReference>